<dbReference type="GO" id="GO:0005886">
    <property type="term" value="C:plasma membrane"/>
    <property type="evidence" value="ECO:0007669"/>
    <property type="project" value="TreeGrafter"/>
</dbReference>
<dbReference type="PANTHER" id="PTHR27002:SF1095">
    <property type="entry name" value="G-TYPE LECTIN S-RECEPTOR-LIKE SERINE_THREONINE-PROTEIN KINASE RKS1"/>
    <property type="match status" value="1"/>
</dbReference>
<keyword evidence="9" id="KW-0325">Glycoprotein</keyword>
<dbReference type="EMBL" id="JABFAD010000009">
    <property type="protein sequence ID" value="MBA0807873.1"/>
    <property type="molecule type" value="Genomic_DNA"/>
</dbReference>
<evidence type="ECO:0000256" key="6">
    <source>
        <dbReference type="ARBA" id="ARBA00022777"/>
    </source>
</evidence>
<dbReference type="PANTHER" id="PTHR27002">
    <property type="entry name" value="RECEPTOR-LIKE SERINE/THREONINE-PROTEIN KINASE SD1-8"/>
    <property type="match status" value="1"/>
</dbReference>
<evidence type="ECO:0000256" key="2">
    <source>
        <dbReference type="ARBA" id="ARBA00022527"/>
    </source>
</evidence>
<dbReference type="FunFam" id="3.30.200.20:FF:000195">
    <property type="entry name" value="G-type lectin S-receptor-like serine/threonine-protein kinase"/>
    <property type="match status" value="1"/>
</dbReference>
<evidence type="ECO:0000256" key="7">
    <source>
        <dbReference type="ARBA" id="ARBA00022840"/>
    </source>
</evidence>
<keyword evidence="3" id="KW-0808">Transferase</keyword>
<evidence type="ECO:0000256" key="10">
    <source>
        <dbReference type="ARBA" id="ARBA00047899"/>
    </source>
</evidence>
<reference evidence="13 14" key="1">
    <citation type="journal article" date="2019" name="Genome Biol. Evol.">
        <title>Insights into the evolution of the New World diploid cottons (Gossypium, subgenus Houzingenia) based on genome sequencing.</title>
        <authorList>
            <person name="Grover C.E."/>
            <person name="Arick M.A. 2nd"/>
            <person name="Thrash A."/>
            <person name="Conover J.L."/>
            <person name="Sanders W.S."/>
            <person name="Peterson D.G."/>
            <person name="Frelichowski J.E."/>
            <person name="Scheffler J.A."/>
            <person name="Scheffler B.E."/>
            <person name="Wendel J.F."/>
        </authorList>
    </citation>
    <scope>NUCLEOTIDE SEQUENCE [LARGE SCALE GENOMIC DNA]</scope>
    <source>
        <strain evidence="13">0</strain>
        <tissue evidence="13">Leaf</tissue>
    </source>
</reference>
<comment type="caution">
    <text evidence="13">The sequence shown here is derived from an EMBL/GenBank/DDBJ whole genome shotgun (WGS) entry which is preliminary data.</text>
</comment>
<dbReference type="Gene3D" id="3.30.200.20">
    <property type="entry name" value="Phosphorylase Kinase, domain 1"/>
    <property type="match status" value="1"/>
</dbReference>
<accession>A0A7J9HDL2</accession>
<evidence type="ECO:0000256" key="4">
    <source>
        <dbReference type="ARBA" id="ARBA00022729"/>
    </source>
</evidence>
<feature type="non-terminal residue" evidence="13">
    <location>
        <position position="188"/>
    </location>
</feature>
<dbReference type="SUPFAM" id="SSF56112">
    <property type="entry name" value="Protein kinase-like (PK-like)"/>
    <property type="match status" value="1"/>
</dbReference>
<evidence type="ECO:0000256" key="9">
    <source>
        <dbReference type="ARBA" id="ARBA00023180"/>
    </source>
</evidence>
<dbReference type="Pfam" id="PF07714">
    <property type="entry name" value="PK_Tyr_Ser-Thr"/>
    <property type="match status" value="1"/>
</dbReference>
<feature type="domain" description="Protein kinase" evidence="12">
    <location>
        <begin position="57"/>
        <end position="188"/>
    </location>
</feature>
<evidence type="ECO:0000256" key="11">
    <source>
        <dbReference type="ARBA" id="ARBA00048679"/>
    </source>
</evidence>
<evidence type="ECO:0000256" key="5">
    <source>
        <dbReference type="ARBA" id="ARBA00022741"/>
    </source>
</evidence>
<keyword evidence="14" id="KW-1185">Reference proteome</keyword>
<proteinExistence type="predicted"/>
<dbReference type="GO" id="GO:0004713">
    <property type="term" value="F:protein tyrosine kinase activity"/>
    <property type="evidence" value="ECO:0007669"/>
    <property type="project" value="InterPro"/>
</dbReference>
<organism evidence="13 14">
    <name type="scientific">Gossypium harknessii</name>
    <dbReference type="NCBI Taxonomy" id="34285"/>
    <lineage>
        <taxon>Eukaryota</taxon>
        <taxon>Viridiplantae</taxon>
        <taxon>Streptophyta</taxon>
        <taxon>Embryophyta</taxon>
        <taxon>Tracheophyta</taxon>
        <taxon>Spermatophyta</taxon>
        <taxon>Magnoliopsida</taxon>
        <taxon>eudicotyledons</taxon>
        <taxon>Gunneridae</taxon>
        <taxon>Pentapetalae</taxon>
        <taxon>rosids</taxon>
        <taxon>malvids</taxon>
        <taxon>Malvales</taxon>
        <taxon>Malvaceae</taxon>
        <taxon>Malvoideae</taxon>
        <taxon>Gossypium</taxon>
    </lineage>
</organism>
<evidence type="ECO:0000259" key="12">
    <source>
        <dbReference type="PROSITE" id="PS50011"/>
    </source>
</evidence>
<keyword evidence="8" id="KW-1015">Disulfide bond</keyword>
<keyword evidence="7" id="KW-0067">ATP-binding</keyword>
<dbReference type="OrthoDB" id="8891264at2759"/>
<protein>
    <recommendedName>
        <fullName evidence="1">non-specific serine/threonine protein kinase</fullName>
        <ecNumber evidence="1">2.7.11.1</ecNumber>
    </recommendedName>
</protein>
<dbReference type="InterPro" id="IPR001245">
    <property type="entry name" value="Ser-Thr/Tyr_kinase_cat_dom"/>
</dbReference>
<gene>
    <name evidence="13" type="ORF">Gohar_023650</name>
</gene>
<comment type="catalytic activity">
    <reaction evidence="11">
        <text>L-seryl-[protein] + ATP = O-phospho-L-seryl-[protein] + ADP + H(+)</text>
        <dbReference type="Rhea" id="RHEA:17989"/>
        <dbReference type="Rhea" id="RHEA-COMP:9863"/>
        <dbReference type="Rhea" id="RHEA-COMP:11604"/>
        <dbReference type="ChEBI" id="CHEBI:15378"/>
        <dbReference type="ChEBI" id="CHEBI:29999"/>
        <dbReference type="ChEBI" id="CHEBI:30616"/>
        <dbReference type="ChEBI" id="CHEBI:83421"/>
        <dbReference type="ChEBI" id="CHEBI:456216"/>
        <dbReference type="EC" id="2.7.11.1"/>
    </reaction>
</comment>
<dbReference type="AlphaFoldDB" id="A0A7J9HDL2"/>
<keyword evidence="2" id="KW-0723">Serine/threonine-protein kinase</keyword>
<dbReference type="SMART" id="SM00219">
    <property type="entry name" value="TyrKc"/>
    <property type="match status" value="1"/>
</dbReference>
<keyword evidence="4" id="KW-0732">Signal</keyword>
<dbReference type="PROSITE" id="PS50011">
    <property type="entry name" value="PROTEIN_KINASE_DOM"/>
    <property type="match status" value="1"/>
</dbReference>
<name>A0A7J9HDL2_9ROSI</name>
<dbReference type="GO" id="GO:0004674">
    <property type="term" value="F:protein serine/threonine kinase activity"/>
    <property type="evidence" value="ECO:0007669"/>
    <property type="project" value="UniProtKB-KW"/>
</dbReference>
<keyword evidence="6" id="KW-0418">Kinase</keyword>
<evidence type="ECO:0000256" key="8">
    <source>
        <dbReference type="ARBA" id="ARBA00023157"/>
    </source>
</evidence>
<dbReference type="EC" id="2.7.11.1" evidence="1"/>
<evidence type="ECO:0000256" key="1">
    <source>
        <dbReference type="ARBA" id="ARBA00012513"/>
    </source>
</evidence>
<evidence type="ECO:0000313" key="13">
    <source>
        <dbReference type="EMBL" id="MBA0807873.1"/>
    </source>
</evidence>
<dbReference type="InterPro" id="IPR020635">
    <property type="entry name" value="Tyr_kinase_cat_dom"/>
</dbReference>
<sequence length="188" mass="21077">MVAFAFCLVRRIRRGRQRGPSLSSTTNPTHLEDSLNGRSAALPVFNLGTIAVATNNFSPDNRLGQGGFGPVYKVTCLAFAVNGKEIAVKRLSKSSGQGIEEFKNEVTLIAKLQHRNLVRILGCCIQQDEKMLVYEYLPNKSLDCCIFDESKRSPLDWESQLEIVSGIDRGIVYLHQDSRLRIIHRDLK</sequence>
<dbReference type="InterPro" id="IPR000719">
    <property type="entry name" value="Prot_kinase_dom"/>
</dbReference>
<evidence type="ECO:0000256" key="3">
    <source>
        <dbReference type="ARBA" id="ARBA00022679"/>
    </source>
</evidence>
<dbReference type="InterPro" id="IPR011009">
    <property type="entry name" value="Kinase-like_dom_sf"/>
</dbReference>
<keyword evidence="5" id="KW-0547">Nucleotide-binding</keyword>
<dbReference type="GO" id="GO:0005524">
    <property type="term" value="F:ATP binding"/>
    <property type="evidence" value="ECO:0007669"/>
    <property type="project" value="UniProtKB-KW"/>
</dbReference>
<dbReference type="Proteomes" id="UP000593560">
    <property type="component" value="Unassembled WGS sequence"/>
</dbReference>
<dbReference type="FunFam" id="1.10.510.10:FF:001023">
    <property type="entry name" value="Os07g0541700 protein"/>
    <property type="match status" value="1"/>
</dbReference>
<evidence type="ECO:0000313" key="14">
    <source>
        <dbReference type="Proteomes" id="UP000593560"/>
    </source>
</evidence>
<dbReference type="Gene3D" id="1.10.510.10">
    <property type="entry name" value="Transferase(Phosphotransferase) domain 1"/>
    <property type="match status" value="1"/>
</dbReference>
<comment type="catalytic activity">
    <reaction evidence="10">
        <text>L-threonyl-[protein] + ATP = O-phospho-L-threonyl-[protein] + ADP + H(+)</text>
        <dbReference type="Rhea" id="RHEA:46608"/>
        <dbReference type="Rhea" id="RHEA-COMP:11060"/>
        <dbReference type="Rhea" id="RHEA-COMP:11605"/>
        <dbReference type="ChEBI" id="CHEBI:15378"/>
        <dbReference type="ChEBI" id="CHEBI:30013"/>
        <dbReference type="ChEBI" id="CHEBI:30616"/>
        <dbReference type="ChEBI" id="CHEBI:61977"/>
        <dbReference type="ChEBI" id="CHEBI:456216"/>
        <dbReference type="EC" id="2.7.11.1"/>
    </reaction>
</comment>